<proteinExistence type="predicted"/>
<dbReference type="Pfam" id="PF00293">
    <property type="entry name" value="NUDIX"/>
    <property type="match status" value="1"/>
</dbReference>
<dbReference type="InterPro" id="IPR015797">
    <property type="entry name" value="NUDIX_hydrolase-like_dom_sf"/>
</dbReference>
<feature type="domain" description="Nudix hydrolase" evidence="3">
    <location>
        <begin position="4"/>
        <end position="142"/>
    </location>
</feature>
<dbReference type="STRING" id="389348.PNK_1109"/>
<dbReference type="PATRIC" id="fig|389348.3.peg.1223"/>
<accession>A0A0U5JG47</accession>
<dbReference type="AlphaFoldDB" id="A0A0U5JG47"/>
<dbReference type="PANTHER" id="PTHR43046">
    <property type="entry name" value="GDP-MANNOSE MANNOSYL HYDROLASE"/>
    <property type="match status" value="1"/>
</dbReference>
<dbReference type="EMBL" id="LN879502">
    <property type="protein sequence ID" value="CUI16726.1"/>
    <property type="molecule type" value="Genomic_DNA"/>
</dbReference>
<evidence type="ECO:0000256" key="1">
    <source>
        <dbReference type="ARBA" id="ARBA00001946"/>
    </source>
</evidence>
<evidence type="ECO:0000313" key="5">
    <source>
        <dbReference type="Proteomes" id="UP000069902"/>
    </source>
</evidence>
<dbReference type="GO" id="GO:0016787">
    <property type="term" value="F:hydrolase activity"/>
    <property type="evidence" value="ECO:0007669"/>
    <property type="project" value="UniProtKB-KW"/>
</dbReference>
<dbReference type="PROSITE" id="PS00893">
    <property type="entry name" value="NUDIX_BOX"/>
    <property type="match status" value="1"/>
</dbReference>
<dbReference type="InterPro" id="IPR020084">
    <property type="entry name" value="NUDIX_hydrolase_CS"/>
</dbReference>
<dbReference type="InParanoid" id="A0A0U5JG47"/>
<dbReference type="EC" id="3.6.1.-" evidence="4"/>
<dbReference type="SUPFAM" id="SSF55811">
    <property type="entry name" value="Nudix"/>
    <property type="match status" value="1"/>
</dbReference>
<dbReference type="RefSeq" id="WP_051981958.1">
    <property type="nucleotide sequence ID" value="NZ_LN879502.1"/>
</dbReference>
<dbReference type="KEGG" id="pnl:PNK_1109"/>
<dbReference type="PANTHER" id="PTHR43046:SF14">
    <property type="entry name" value="MUTT_NUDIX FAMILY PROTEIN"/>
    <property type="match status" value="1"/>
</dbReference>
<comment type="cofactor">
    <cofactor evidence="1">
        <name>Mg(2+)</name>
        <dbReference type="ChEBI" id="CHEBI:18420"/>
    </cofactor>
</comment>
<evidence type="ECO:0000256" key="2">
    <source>
        <dbReference type="ARBA" id="ARBA00022801"/>
    </source>
</evidence>
<organism evidence="4 5">
    <name type="scientific">Candidatus Protochlamydia naegleriophila</name>
    <dbReference type="NCBI Taxonomy" id="389348"/>
    <lineage>
        <taxon>Bacteria</taxon>
        <taxon>Pseudomonadati</taxon>
        <taxon>Chlamydiota</taxon>
        <taxon>Chlamydiia</taxon>
        <taxon>Parachlamydiales</taxon>
        <taxon>Parachlamydiaceae</taxon>
        <taxon>Candidatus Protochlamydia</taxon>
    </lineage>
</organism>
<dbReference type="Proteomes" id="UP000069902">
    <property type="component" value="Chromosome cPNK"/>
</dbReference>
<gene>
    <name evidence="4" type="ORF">PNK_1109</name>
</gene>
<evidence type="ECO:0000313" key="4">
    <source>
        <dbReference type="EMBL" id="CUI16726.1"/>
    </source>
</evidence>
<reference evidence="5" key="1">
    <citation type="submission" date="2015-09" db="EMBL/GenBank/DDBJ databases">
        <authorList>
            <person name="Bertelli C."/>
        </authorList>
    </citation>
    <scope>NUCLEOTIDE SEQUENCE [LARGE SCALE GENOMIC DNA]</scope>
    <source>
        <strain evidence="5">KNic</strain>
    </source>
</reference>
<keyword evidence="5" id="KW-1185">Reference proteome</keyword>
<name>A0A0U5JG47_9BACT</name>
<keyword evidence="2 4" id="KW-0378">Hydrolase</keyword>
<dbReference type="Gene3D" id="3.90.79.10">
    <property type="entry name" value="Nucleoside Triphosphate Pyrophosphohydrolase"/>
    <property type="match status" value="1"/>
</dbReference>
<sequence>MKQVTRLGVYGIALEGNKILLVSKGPNGCYRNKLDLPGGGIEFGESSEETLRREFLEETGRAFQTMHLVNNVSHVLEVLDLPSPYHFHHLGQLYFISGLDAIPSTPYEQHDWYDFQQLKPEQLTPFAEIVIKDLQKQLQIKNVFRN</sequence>
<evidence type="ECO:0000259" key="3">
    <source>
        <dbReference type="PROSITE" id="PS51462"/>
    </source>
</evidence>
<dbReference type="PROSITE" id="PS51462">
    <property type="entry name" value="NUDIX"/>
    <property type="match status" value="1"/>
</dbReference>
<dbReference type="InterPro" id="IPR000086">
    <property type="entry name" value="NUDIX_hydrolase_dom"/>
</dbReference>
<protein>
    <submittedName>
        <fullName evidence="4">RNA pyrophosphohydrolase</fullName>
        <ecNumber evidence="4">3.6.1.-</ecNumber>
    </submittedName>
</protein>